<feature type="domain" description="Tyr recombinase" evidence="5">
    <location>
        <begin position="32"/>
        <end position="262"/>
    </location>
</feature>
<organism evidence="6 7">
    <name type="scientific">Candidatus Berkelbacteria bacterium CG10_big_fil_rev_8_21_14_0_10_41_12</name>
    <dbReference type="NCBI Taxonomy" id="1974513"/>
    <lineage>
        <taxon>Bacteria</taxon>
        <taxon>Candidatus Berkelbacteria</taxon>
    </lineage>
</organism>
<dbReference type="GO" id="GO:0005737">
    <property type="term" value="C:cytoplasm"/>
    <property type="evidence" value="ECO:0007669"/>
    <property type="project" value="UniProtKB-SubCell"/>
</dbReference>
<dbReference type="AlphaFoldDB" id="A0A2M6WWR7"/>
<evidence type="ECO:0000313" key="7">
    <source>
        <dbReference type="Proteomes" id="UP000228596"/>
    </source>
</evidence>
<dbReference type="Gene3D" id="1.10.443.10">
    <property type="entry name" value="Intergrase catalytic core"/>
    <property type="match status" value="1"/>
</dbReference>
<gene>
    <name evidence="6" type="ORF">COT77_02970</name>
</gene>
<dbReference type="InterPro" id="IPR011010">
    <property type="entry name" value="DNA_brk_join_enz"/>
</dbReference>
<evidence type="ECO:0000256" key="1">
    <source>
        <dbReference type="ARBA" id="ARBA00004496"/>
    </source>
</evidence>
<dbReference type="Pfam" id="PF00589">
    <property type="entry name" value="Phage_integrase"/>
    <property type="match status" value="1"/>
</dbReference>
<evidence type="ECO:0000256" key="3">
    <source>
        <dbReference type="ARBA" id="ARBA00023172"/>
    </source>
</evidence>
<comment type="subcellular location">
    <subcellularLocation>
        <location evidence="1">Cytoplasm</location>
    </subcellularLocation>
</comment>
<dbReference type="GO" id="GO:0006310">
    <property type="term" value="P:DNA recombination"/>
    <property type="evidence" value="ECO:0007669"/>
    <property type="project" value="UniProtKB-KW"/>
</dbReference>
<proteinExistence type="predicted"/>
<evidence type="ECO:0000313" key="6">
    <source>
        <dbReference type="EMBL" id="PIT97156.1"/>
    </source>
</evidence>
<evidence type="ECO:0000256" key="2">
    <source>
        <dbReference type="ARBA" id="ARBA00022908"/>
    </source>
</evidence>
<accession>A0A2M6WWR7</accession>
<evidence type="ECO:0000259" key="5">
    <source>
        <dbReference type="PROSITE" id="PS51898"/>
    </source>
</evidence>
<dbReference type="InterPro" id="IPR013762">
    <property type="entry name" value="Integrase-like_cat_sf"/>
</dbReference>
<evidence type="ECO:0000256" key="4">
    <source>
        <dbReference type="SAM" id="MobiDB-lite"/>
    </source>
</evidence>
<keyword evidence="3" id="KW-0233">DNA recombination</keyword>
<dbReference type="EMBL" id="PEZV01000032">
    <property type="protein sequence ID" value="PIT97156.1"/>
    <property type="molecule type" value="Genomic_DNA"/>
</dbReference>
<reference evidence="7" key="1">
    <citation type="submission" date="2017-09" db="EMBL/GenBank/DDBJ databases">
        <title>Depth-based differentiation of microbial function through sediment-hosted aquifers and enrichment of novel symbionts in the deep terrestrial subsurface.</title>
        <authorList>
            <person name="Probst A.J."/>
            <person name="Ladd B."/>
            <person name="Jarett J.K."/>
            <person name="Geller-Mcgrath D.E."/>
            <person name="Sieber C.M.K."/>
            <person name="Emerson J.B."/>
            <person name="Anantharaman K."/>
            <person name="Thomas B.C."/>
            <person name="Malmstrom R."/>
            <person name="Stieglmeier M."/>
            <person name="Klingl A."/>
            <person name="Woyke T."/>
            <person name="Ryan C.M."/>
            <person name="Banfield J.F."/>
        </authorList>
    </citation>
    <scope>NUCLEOTIDE SEQUENCE [LARGE SCALE GENOMIC DNA]</scope>
</reference>
<dbReference type="InterPro" id="IPR002104">
    <property type="entry name" value="Integrase_catalytic"/>
</dbReference>
<dbReference type="PROSITE" id="PS51898">
    <property type="entry name" value="TYR_RECOMBINASE"/>
    <property type="match status" value="1"/>
</dbReference>
<dbReference type="PANTHER" id="PTHR30349:SF77">
    <property type="entry name" value="TYROSINE RECOMBINASE XERC"/>
    <property type="match status" value="1"/>
</dbReference>
<sequence length="283" mass="32054">MIALRSFLKYLAKRDVKTMAAEKIELADTPDRNISFLEADEVERLLESYNGKTPISLRNRAILEVLFSTGIRVSELTEMDRDEINLGRGEFSVIGKGGKARLVFLSKEALGWLEKYLNHRHDSDKAIFVKEYASIRQKRALENAQLNKNREVGEERNSRFKARESSQTDAGEKISKIKDQEMQEGGKRLTTRQIERVVTRAAKLAGLVKKVTPHTLRHSFATDLLIGGADLRAVQSLLGHVSVTTTQVYTHVTNQHLKEVHEKFHGKTVRTEADEVDNSDEVD</sequence>
<dbReference type="SUPFAM" id="SSF56349">
    <property type="entry name" value="DNA breaking-rejoining enzymes"/>
    <property type="match status" value="1"/>
</dbReference>
<comment type="caution">
    <text evidence="6">The sequence shown here is derived from an EMBL/GenBank/DDBJ whole genome shotgun (WGS) entry which is preliminary data.</text>
</comment>
<name>A0A2M6WWR7_9BACT</name>
<dbReference type="GO" id="GO:0015074">
    <property type="term" value="P:DNA integration"/>
    <property type="evidence" value="ECO:0007669"/>
    <property type="project" value="UniProtKB-KW"/>
</dbReference>
<dbReference type="GO" id="GO:0003677">
    <property type="term" value="F:DNA binding"/>
    <property type="evidence" value="ECO:0007669"/>
    <property type="project" value="InterPro"/>
</dbReference>
<dbReference type="PANTHER" id="PTHR30349">
    <property type="entry name" value="PHAGE INTEGRASE-RELATED"/>
    <property type="match status" value="1"/>
</dbReference>
<keyword evidence="2" id="KW-0229">DNA integration</keyword>
<feature type="region of interest" description="Disordered" evidence="4">
    <location>
        <begin position="149"/>
        <end position="172"/>
    </location>
</feature>
<dbReference type="CDD" id="cd00798">
    <property type="entry name" value="INT_XerDC_C"/>
    <property type="match status" value="1"/>
</dbReference>
<dbReference type="Proteomes" id="UP000228596">
    <property type="component" value="Unassembled WGS sequence"/>
</dbReference>
<dbReference type="InterPro" id="IPR050090">
    <property type="entry name" value="Tyrosine_recombinase_XerCD"/>
</dbReference>
<protein>
    <recommendedName>
        <fullName evidence="5">Tyr recombinase domain-containing protein</fullName>
    </recommendedName>
</protein>